<keyword evidence="15" id="KW-1185">Reference proteome</keyword>
<comment type="cofactor">
    <cofactor evidence="1">
        <name>Mg(2+)</name>
        <dbReference type="ChEBI" id="CHEBI:18420"/>
    </cofactor>
</comment>
<reference evidence="16" key="1">
    <citation type="submission" date="2016-06" db="UniProtKB">
        <authorList>
            <consortium name="WormBaseParasite"/>
        </authorList>
    </citation>
    <scope>IDENTIFICATION</scope>
</reference>
<evidence type="ECO:0000313" key="15">
    <source>
        <dbReference type="Proteomes" id="UP000050794"/>
    </source>
</evidence>
<dbReference type="GO" id="GO:0000281">
    <property type="term" value="P:mitotic cytokinesis"/>
    <property type="evidence" value="ECO:0007669"/>
    <property type="project" value="TreeGrafter"/>
</dbReference>
<keyword evidence="7 10" id="KW-0547">Nucleotide-binding</keyword>
<sequence length="592" mass="67785">MAKSARLVEQLLDSRSLLNVEGLLNNGWSICLINSRPAVVLERRITEVILLTSVNLGVVVKRKLLSRFPAIARYGVVFFKYYVRTFQDALIALVEDCSYPALRSSPTISSFVSRYKDVAQRIREHRLQPSDFRVIKVIGRGAFGEVRLVRHTASENVYAMKVLNKNDMIRRADSAFFWEERDIMAHAKSEWIVRLHYAFQDSRFLYLVMEYLPGGDMVSVMESCHISENWARFYSAELVLAVNALHDMGYVHRDVKPDNMLIARSGHIKLADFGTCVHMAPDGTVKYTTAIGTPDYISPELLNGNNEACGREIDWWSVGVVVYEMIVGETPFYADSLIKTYARIRNHKDELNFPSDVEMSINAKDLIRRFLSDREQRLGRDGVDSIKRHDFFKSDEWTFDSIRNVKSDKWKRIGIPQPIICRQVSAIPPLVPDLKGDDDTSYFDEVTVKETGYVDSMQIPKSFMGTQLPFIGFTYSGDSGLIAELQKATKSVSNAEERVAQRSQEFSRLETLNSHHEAEKDEMGEQLMECEIEKEELRRCLERQQAELNTKALIISALEKELSMKSSAIDRVNVELSRQMVGLRSYRFTLIF</sequence>
<dbReference type="GO" id="GO:1901888">
    <property type="term" value="P:regulation of cell junction assembly"/>
    <property type="evidence" value="ECO:0007669"/>
    <property type="project" value="TreeGrafter"/>
</dbReference>
<dbReference type="GO" id="GO:0007266">
    <property type="term" value="P:Rho protein signal transduction"/>
    <property type="evidence" value="ECO:0007669"/>
    <property type="project" value="TreeGrafter"/>
</dbReference>
<evidence type="ECO:0000256" key="10">
    <source>
        <dbReference type="PROSITE-ProRule" id="PRU10141"/>
    </source>
</evidence>
<accession>A0A183UIG7</accession>
<dbReference type="FunFam" id="1.10.510.10:FF:000751">
    <property type="entry name" value="Non-specific serine/threonine protein kinase"/>
    <property type="match status" value="1"/>
</dbReference>
<evidence type="ECO:0000256" key="1">
    <source>
        <dbReference type="ARBA" id="ARBA00001946"/>
    </source>
</evidence>
<evidence type="ECO:0000256" key="2">
    <source>
        <dbReference type="ARBA" id="ARBA00004496"/>
    </source>
</evidence>
<keyword evidence="5" id="KW-0723">Serine/threonine-protein kinase</keyword>
<dbReference type="PROSITE" id="PS50011">
    <property type="entry name" value="PROTEIN_KINASE_DOM"/>
    <property type="match status" value="1"/>
</dbReference>
<dbReference type="Pfam" id="PF00069">
    <property type="entry name" value="Pkinase"/>
    <property type="match status" value="1"/>
</dbReference>
<dbReference type="InterPro" id="IPR017441">
    <property type="entry name" value="Protein_kinase_ATP_BS"/>
</dbReference>
<dbReference type="PANTHER" id="PTHR22988">
    <property type="entry name" value="MYOTONIC DYSTROPHY S/T KINASE-RELATED"/>
    <property type="match status" value="1"/>
</dbReference>
<keyword evidence="6" id="KW-0808">Transferase</keyword>
<evidence type="ECO:0000259" key="13">
    <source>
        <dbReference type="PROSITE" id="PS51285"/>
    </source>
</evidence>
<keyword evidence="8" id="KW-0418">Kinase</keyword>
<evidence type="ECO:0000256" key="3">
    <source>
        <dbReference type="ARBA" id="ARBA00012513"/>
    </source>
</evidence>
<keyword evidence="4" id="KW-0963">Cytoplasm</keyword>
<evidence type="ECO:0000313" key="14">
    <source>
        <dbReference type="EMBL" id="VDM39608.1"/>
    </source>
</evidence>
<evidence type="ECO:0000256" key="6">
    <source>
        <dbReference type="ARBA" id="ARBA00022679"/>
    </source>
</evidence>
<gene>
    <name evidence="14" type="ORF">TCNE_LOCUS8287</name>
</gene>
<dbReference type="InterPro" id="IPR000961">
    <property type="entry name" value="AGC-kinase_C"/>
</dbReference>
<dbReference type="Gene3D" id="1.10.510.10">
    <property type="entry name" value="Transferase(Phosphotransferase) domain 1"/>
    <property type="match status" value="1"/>
</dbReference>
<dbReference type="SUPFAM" id="SSF56112">
    <property type="entry name" value="Protein kinase-like (PK-like)"/>
    <property type="match status" value="1"/>
</dbReference>
<dbReference type="SMART" id="SM00133">
    <property type="entry name" value="S_TK_X"/>
    <property type="match status" value="1"/>
</dbReference>
<comment type="subcellular location">
    <subcellularLocation>
        <location evidence="2">Cytoplasm</location>
    </subcellularLocation>
</comment>
<dbReference type="EC" id="2.7.11.1" evidence="3"/>
<dbReference type="PROSITE" id="PS00107">
    <property type="entry name" value="PROTEIN_KINASE_ATP"/>
    <property type="match status" value="1"/>
</dbReference>
<dbReference type="GO" id="GO:0072518">
    <property type="term" value="F:Rho-dependent protein serine/threonine kinase activity"/>
    <property type="evidence" value="ECO:0007669"/>
    <property type="project" value="TreeGrafter"/>
</dbReference>
<evidence type="ECO:0000256" key="4">
    <source>
        <dbReference type="ARBA" id="ARBA00022490"/>
    </source>
</evidence>
<dbReference type="AlphaFoldDB" id="A0A183UIG7"/>
<dbReference type="SMART" id="SM00220">
    <property type="entry name" value="S_TKc"/>
    <property type="match status" value="1"/>
</dbReference>
<evidence type="ECO:0000256" key="5">
    <source>
        <dbReference type="ARBA" id="ARBA00022527"/>
    </source>
</evidence>
<dbReference type="GO" id="GO:0005737">
    <property type="term" value="C:cytoplasm"/>
    <property type="evidence" value="ECO:0007669"/>
    <property type="project" value="UniProtKB-SubCell"/>
</dbReference>
<protein>
    <recommendedName>
        <fullName evidence="3">non-specific serine/threonine protein kinase</fullName>
        <ecNumber evidence="3">2.7.11.1</ecNumber>
    </recommendedName>
</protein>
<dbReference type="InterPro" id="IPR050839">
    <property type="entry name" value="Rho-assoc_Ser/Thr_Kinase"/>
</dbReference>
<organism evidence="15 16">
    <name type="scientific">Toxocara canis</name>
    <name type="common">Canine roundworm</name>
    <dbReference type="NCBI Taxonomy" id="6265"/>
    <lineage>
        <taxon>Eukaryota</taxon>
        <taxon>Metazoa</taxon>
        <taxon>Ecdysozoa</taxon>
        <taxon>Nematoda</taxon>
        <taxon>Chromadorea</taxon>
        <taxon>Rhabditida</taxon>
        <taxon>Spirurina</taxon>
        <taxon>Ascaridomorpha</taxon>
        <taxon>Ascaridoidea</taxon>
        <taxon>Toxocaridae</taxon>
        <taxon>Toxocara</taxon>
    </lineage>
</organism>
<evidence type="ECO:0000256" key="7">
    <source>
        <dbReference type="ARBA" id="ARBA00022741"/>
    </source>
</evidence>
<proteinExistence type="predicted"/>
<dbReference type="GO" id="GO:0031032">
    <property type="term" value="P:actomyosin structure organization"/>
    <property type="evidence" value="ECO:0007669"/>
    <property type="project" value="TreeGrafter"/>
</dbReference>
<evidence type="ECO:0000256" key="9">
    <source>
        <dbReference type="ARBA" id="ARBA00022840"/>
    </source>
</evidence>
<dbReference type="PROSITE" id="PS00108">
    <property type="entry name" value="PROTEIN_KINASE_ST"/>
    <property type="match status" value="1"/>
</dbReference>
<dbReference type="GO" id="GO:0005856">
    <property type="term" value="C:cytoskeleton"/>
    <property type="evidence" value="ECO:0007669"/>
    <property type="project" value="TreeGrafter"/>
</dbReference>
<dbReference type="PANTHER" id="PTHR22988:SF73">
    <property type="entry name" value="RHO-ASSOCIATED PROTEIN KINASE"/>
    <property type="match status" value="1"/>
</dbReference>
<dbReference type="Gene3D" id="3.30.200.20">
    <property type="entry name" value="Phosphorylase Kinase, domain 1"/>
    <property type="match status" value="2"/>
</dbReference>
<keyword evidence="11" id="KW-0175">Coiled coil</keyword>
<dbReference type="InterPro" id="IPR008271">
    <property type="entry name" value="Ser/Thr_kinase_AS"/>
</dbReference>
<dbReference type="WBParaSite" id="TCNE_0000828701-mRNA-1">
    <property type="protein sequence ID" value="TCNE_0000828701-mRNA-1"/>
    <property type="gene ID" value="TCNE_0000828701"/>
</dbReference>
<dbReference type="GO" id="GO:0005524">
    <property type="term" value="F:ATP binding"/>
    <property type="evidence" value="ECO:0007669"/>
    <property type="project" value="UniProtKB-UniRule"/>
</dbReference>
<feature type="coiled-coil region" evidence="11">
    <location>
        <begin position="485"/>
        <end position="561"/>
    </location>
</feature>
<dbReference type="GO" id="GO:0030866">
    <property type="term" value="P:cortical actin cytoskeleton organization"/>
    <property type="evidence" value="ECO:0007669"/>
    <property type="project" value="TreeGrafter"/>
</dbReference>
<keyword evidence="9 10" id="KW-0067">ATP-binding</keyword>
<dbReference type="Proteomes" id="UP000050794">
    <property type="component" value="Unassembled WGS sequence"/>
</dbReference>
<feature type="binding site" evidence="10">
    <location>
        <position position="161"/>
    </location>
    <ligand>
        <name>ATP</name>
        <dbReference type="ChEBI" id="CHEBI:30616"/>
    </ligand>
</feature>
<evidence type="ECO:0000256" key="8">
    <source>
        <dbReference type="ARBA" id="ARBA00022777"/>
    </source>
</evidence>
<name>A0A183UIG7_TOXCA</name>
<evidence type="ECO:0000259" key="12">
    <source>
        <dbReference type="PROSITE" id="PS50011"/>
    </source>
</evidence>
<dbReference type="InterPro" id="IPR000719">
    <property type="entry name" value="Prot_kinase_dom"/>
</dbReference>
<evidence type="ECO:0000313" key="16">
    <source>
        <dbReference type="WBParaSite" id="TCNE_0000828701-mRNA-1"/>
    </source>
</evidence>
<feature type="domain" description="AGC-kinase C-terminal" evidence="13">
    <location>
        <begin position="406"/>
        <end position="485"/>
    </location>
</feature>
<dbReference type="EMBL" id="UYWY01019867">
    <property type="protein sequence ID" value="VDM39608.1"/>
    <property type="molecule type" value="Genomic_DNA"/>
</dbReference>
<reference evidence="14 15" key="2">
    <citation type="submission" date="2018-11" db="EMBL/GenBank/DDBJ databases">
        <authorList>
            <consortium name="Pathogen Informatics"/>
        </authorList>
    </citation>
    <scope>NUCLEOTIDE SEQUENCE [LARGE SCALE GENOMIC DNA]</scope>
</reference>
<feature type="domain" description="Protein kinase" evidence="12">
    <location>
        <begin position="132"/>
        <end position="392"/>
    </location>
</feature>
<dbReference type="PROSITE" id="PS51285">
    <property type="entry name" value="AGC_KINASE_CTER"/>
    <property type="match status" value="1"/>
</dbReference>
<dbReference type="InterPro" id="IPR011009">
    <property type="entry name" value="Kinase-like_dom_sf"/>
</dbReference>
<evidence type="ECO:0000256" key="11">
    <source>
        <dbReference type="SAM" id="Coils"/>
    </source>
</evidence>
<dbReference type="FunFam" id="3.30.200.20:FF:000017">
    <property type="entry name" value="Non-specific serine/threonine protein kinase"/>
    <property type="match status" value="1"/>
</dbReference>
<dbReference type="GO" id="GO:0048598">
    <property type="term" value="P:embryonic morphogenesis"/>
    <property type="evidence" value="ECO:0007669"/>
    <property type="project" value="TreeGrafter"/>
</dbReference>